<dbReference type="SUPFAM" id="SSF81321">
    <property type="entry name" value="Family A G protein-coupled receptor-like"/>
    <property type="match status" value="1"/>
</dbReference>
<keyword evidence="3 5" id="KW-1133">Transmembrane helix</keyword>
<evidence type="ECO:0000313" key="8">
    <source>
        <dbReference type="WBParaSite" id="ALUE_0001078201-mRNA-1"/>
    </source>
</evidence>
<keyword evidence="2 5" id="KW-0812">Transmembrane</keyword>
<dbReference type="Proteomes" id="UP000036681">
    <property type="component" value="Unplaced"/>
</dbReference>
<evidence type="ECO:0000256" key="4">
    <source>
        <dbReference type="ARBA" id="ARBA00023136"/>
    </source>
</evidence>
<feature type="transmembrane region" description="Helical" evidence="5">
    <location>
        <begin position="40"/>
        <end position="62"/>
    </location>
</feature>
<evidence type="ECO:0000256" key="1">
    <source>
        <dbReference type="ARBA" id="ARBA00004370"/>
    </source>
</evidence>
<dbReference type="InterPro" id="IPR047130">
    <property type="entry name" value="7TM_GPCR_Srsx_nematod"/>
</dbReference>
<dbReference type="AlphaFoldDB" id="A0A0M3I2N2"/>
<accession>A0A0M3I2N2</accession>
<comment type="subcellular location">
    <subcellularLocation>
        <location evidence="1">Membrane</location>
    </subcellularLocation>
</comment>
<keyword evidence="7" id="KW-1185">Reference proteome</keyword>
<protein>
    <submittedName>
        <fullName evidence="8">G_PROTEIN_RECEP_F1_2 domain-containing protein</fullName>
    </submittedName>
</protein>
<dbReference type="PROSITE" id="PS50262">
    <property type="entry name" value="G_PROTEIN_RECEP_F1_2"/>
    <property type="match status" value="1"/>
</dbReference>
<proteinExistence type="predicted"/>
<evidence type="ECO:0000256" key="2">
    <source>
        <dbReference type="ARBA" id="ARBA00022692"/>
    </source>
</evidence>
<feature type="transmembrane region" description="Helical" evidence="5">
    <location>
        <begin position="74"/>
        <end position="97"/>
    </location>
</feature>
<evidence type="ECO:0000313" key="7">
    <source>
        <dbReference type="Proteomes" id="UP000036681"/>
    </source>
</evidence>
<sequence>MRLCSANVLKANFWRKCFVINDFFALEEFFKSRGEMYAQFGIYVVEGSILFIVSLLILIALIRTPKMAEKYSLIIAQYCTNALMGFGTVLGGAVRLIMMFSDCLQPKSARLCMLMPWNILFTWCEPMMPIMLLVISFDRLLSLLLPMVYFKSGYRLQLIQILVSHGILLALIIQTWIATFPDNEPIREAVCWTSDAMLDYHVHMYFAIRITTAVTSVLLYVITYFLLRKRNRKVNYQGKAQRVFEQGQRQLTVTMCISCFFTIFLYIMPACLVFFLGNIKDSAMNDFVNWYAIISGDMNSVVNVLIIYWKQTDIADAIRRTLRPLINFQQHHSTTQTAIAICSRPLQVAVVRNNC</sequence>
<evidence type="ECO:0000256" key="5">
    <source>
        <dbReference type="SAM" id="Phobius"/>
    </source>
</evidence>
<dbReference type="PANTHER" id="PTHR23360:SF26">
    <property type="entry name" value="G-PROTEIN COUPLED RECEPTORS FAMILY 1 PROFILE DOMAIN-CONTAINING PROTEIN"/>
    <property type="match status" value="1"/>
</dbReference>
<feature type="transmembrane region" description="Helical" evidence="5">
    <location>
        <begin position="288"/>
        <end position="309"/>
    </location>
</feature>
<dbReference type="GO" id="GO:0016020">
    <property type="term" value="C:membrane"/>
    <property type="evidence" value="ECO:0007669"/>
    <property type="project" value="UniProtKB-SubCell"/>
</dbReference>
<feature type="transmembrane region" description="Helical" evidence="5">
    <location>
        <begin position="117"/>
        <end position="137"/>
    </location>
</feature>
<feature type="transmembrane region" description="Helical" evidence="5">
    <location>
        <begin position="251"/>
        <end position="276"/>
    </location>
</feature>
<organism evidence="7 8">
    <name type="scientific">Ascaris lumbricoides</name>
    <name type="common">Giant roundworm</name>
    <dbReference type="NCBI Taxonomy" id="6252"/>
    <lineage>
        <taxon>Eukaryota</taxon>
        <taxon>Metazoa</taxon>
        <taxon>Ecdysozoa</taxon>
        <taxon>Nematoda</taxon>
        <taxon>Chromadorea</taxon>
        <taxon>Rhabditida</taxon>
        <taxon>Spirurina</taxon>
        <taxon>Ascaridomorpha</taxon>
        <taxon>Ascaridoidea</taxon>
        <taxon>Ascarididae</taxon>
        <taxon>Ascaris</taxon>
    </lineage>
</organism>
<feature type="transmembrane region" description="Helical" evidence="5">
    <location>
        <begin position="206"/>
        <end position="227"/>
    </location>
</feature>
<dbReference type="PANTHER" id="PTHR23360">
    <property type="entry name" value="G-PROTEIN COUPLED RECEPTORS FAMILY 1 PROFILE DOMAIN-CONTAINING PROTEIN-RELATED"/>
    <property type="match status" value="1"/>
</dbReference>
<evidence type="ECO:0000259" key="6">
    <source>
        <dbReference type="PROSITE" id="PS50262"/>
    </source>
</evidence>
<keyword evidence="4 5" id="KW-0472">Membrane</keyword>
<dbReference type="WBParaSite" id="ALUE_0001078201-mRNA-1">
    <property type="protein sequence ID" value="ALUE_0001078201-mRNA-1"/>
    <property type="gene ID" value="ALUE_0001078201"/>
</dbReference>
<name>A0A0M3I2N2_ASCLU</name>
<dbReference type="Gene3D" id="1.20.1070.10">
    <property type="entry name" value="Rhodopsin 7-helix transmembrane proteins"/>
    <property type="match status" value="1"/>
</dbReference>
<reference evidence="8" key="1">
    <citation type="submission" date="2017-02" db="UniProtKB">
        <authorList>
            <consortium name="WormBaseParasite"/>
        </authorList>
    </citation>
    <scope>IDENTIFICATION</scope>
</reference>
<evidence type="ECO:0000256" key="3">
    <source>
        <dbReference type="ARBA" id="ARBA00022989"/>
    </source>
</evidence>
<feature type="transmembrane region" description="Helical" evidence="5">
    <location>
        <begin position="158"/>
        <end position="177"/>
    </location>
</feature>
<dbReference type="InterPro" id="IPR017452">
    <property type="entry name" value="GPCR_Rhodpsn_7TM"/>
</dbReference>
<feature type="domain" description="G-protein coupled receptors family 1 profile" evidence="6">
    <location>
        <begin position="53"/>
        <end position="307"/>
    </location>
</feature>